<keyword evidence="9" id="KW-0408">Iron</keyword>
<evidence type="ECO:0000313" key="18">
    <source>
        <dbReference type="Proteomes" id="UP001431532"/>
    </source>
</evidence>
<dbReference type="SMART" id="SM00929">
    <property type="entry name" value="NADH-G_4Fe-4S_3"/>
    <property type="match status" value="1"/>
</dbReference>
<evidence type="ECO:0000256" key="3">
    <source>
        <dbReference type="ARBA" id="ARBA00005404"/>
    </source>
</evidence>
<dbReference type="InterPro" id="IPR001041">
    <property type="entry name" value="2Fe-2S_ferredoxin-type"/>
</dbReference>
<dbReference type="GO" id="GO:0051537">
    <property type="term" value="F:2 iron, 2 sulfur cluster binding"/>
    <property type="evidence" value="ECO:0007669"/>
    <property type="project" value="UniProtKB-KW"/>
</dbReference>
<keyword evidence="8" id="KW-1278">Translocase</keyword>
<dbReference type="FunFam" id="3.10.20.740:FF:000004">
    <property type="entry name" value="NADH-quinone oxidoreductase"/>
    <property type="match status" value="1"/>
</dbReference>
<gene>
    <name evidence="17" type="ORF">QJ521_03195</name>
</gene>
<comment type="similarity">
    <text evidence="3">Belongs to the complex I 75 kDa subunit family.</text>
</comment>
<evidence type="ECO:0000259" key="16">
    <source>
        <dbReference type="PROSITE" id="PS51839"/>
    </source>
</evidence>
<dbReference type="Pfam" id="PF02256">
    <property type="entry name" value="Fe_hyd_SSU"/>
    <property type="match status" value="1"/>
</dbReference>
<dbReference type="InterPro" id="IPR003149">
    <property type="entry name" value="Fe_hydrogenase_ssu"/>
</dbReference>
<comment type="subcellular location">
    <subcellularLocation>
        <location evidence="2">Membrane</location>
    </subcellularLocation>
</comment>
<evidence type="ECO:0000259" key="15">
    <source>
        <dbReference type="PROSITE" id="PS51379"/>
    </source>
</evidence>
<evidence type="ECO:0000256" key="10">
    <source>
        <dbReference type="ARBA" id="ARBA00023014"/>
    </source>
</evidence>
<dbReference type="InterPro" id="IPR009016">
    <property type="entry name" value="Fe_hydrogenase"/>
</dbReference>
<evidence type="ECO:0000256" key="5">
    <source>
        <dbReference type="ARBA" id="ARBA00022714"/>
    </source>
</evidence>
<evidence type="ECO:0000256" key="8">
    <source>
        <dbReference type="ARBA" id="ARBA00022967"/>
    </source>
</evidence>
<dbReference type="NCBIfam" id="NF040763">
    <property type="entry name" value="FeFe_hydrog_A6"/>
    <property type="match status" value="1"/>
</dbReference>
<feature type="domain" description="4Fe-4S His(Cys)3-ligated-type" evidence="16">
    <location>
        <begin position="78"/>
        <end position="117"/>
    </location>
</feature>
<dbReference type="InterPro" id="IPR049830">
    <property type="entry name" value="HndD"/>
</dbReference>
<keyword evidence="4" id="KW-0004">4Fe-4S</keyword>
<dbReference type="Gene3D" id="3.40.950.10">
    <property type="entry name" value="Fe-only Hydrogenase (Larger Subunit), Chain L, domain 3"/>
    <property type="match status" value="1"/>
</dbReference>
<dbReference type="Gene3D" id="3.30.70.20">
    <property type="match status" value="1"/>
</dbReference>
<dbReference type="SUPFAM" id="SSF54292">
    <property type="entry name" value="2Fe-2S ferredoxin-like"/>
    <property type="match status" value="1"/>
</dbReference>
<dbReference type="GO" id="GO:0051539">
    <property type="term" value="F:4 iron, 4 sulfur cluster binding"/>
    <property type="evidence" value="ECO:0007669"/>
    <property type="project" value="UniProtKB-KW"/>
</dbReference>
<dbReference type="PROSITE" id="PS00198">
    <property type="entry name" value="4FE4S_FER_1"/>
    <property type="match status" value="1"/>
</dbReference>
<keyword evidence="6" id="KW-0479">Metal-binding</keyword>
<dbReference type="SUPFAM" id="SSF54862">
    <property type="entry name" value="4Fe-4S ferredoxins"/>
    <property type="match status" value="1"/>
</dbReference>
<sequence>MPNLKINNVNISVSEGSTILNAAKQNNINIPTLCYYPDLNIKSDCRICVVEIVGQKGLVTSCSTVVKEGMQILTNSPRALNARKTITELILANHDANCTSCVRNMKCELQKLANTLGIDHNRFPSVLEKLPIDDSNPSIVRDPNRCIKCGRCIDVCKTVQGISVLDTMGRGHDMQVTTAYHKLLSDVVCTYCGQCAAVCPVGAIHEKDDTDRVWSAIHDTNKHVIVQVAPAIRVSLGEELNLSFGSIVTGKLIAALKMLGFTKVFDTNFTADLTIIEEGHELIDRIKKGDTLPMFTSCCPGWINYVEQKHPDMFKHLSTCKSPQQMFGALAKSYYSQRENIKPEDIYVVSIMPCTAKKYEAQRTEMSVNGIDPDVDAVLTTRELAKMIKQMGIDFNSLREMRFDKPDEVTSGAAAIFGATGGVMEAALRTVIEILDEKPLDSIEFDKVRGMGGIKEAGVTIKGETIKVAVAQTLSNAEILIQQVKAGTSPYTFIEIMACPGGCVGGGGQPYGTTHQVSIERIHAIYQVDRLTSIRKSHDNAAVSNLYEHYLGAPHSEKAHHLLHTHYTNRKIL</sequence>
<dbReference type="GO" id="GO:0008901">
    <property type="term" value="F:ferredoxin hydrogenase activity"/>
    <property type="evidence" value="ECO:0007669"/>
    <property type="project" value="InterPro"/>
</dbReference>
<dbReference type="AlphaFoldDB" id="A0AAW6U7U9"/>
<comment type="cofactor">
    <cofactor evidence="13">
        <name>[2Fe-2S] cluster</name>
        <dbReference type="ChEBI" id="CHEBI:190135"/>
    </cofactor>
</comment>
<dbReference type="SMART" id="SM00902">
    <property type="entry name" value="Fe_hyd_SSU"/>
    <property type="match status" value="1"/>
</dbReference>
<comment type="cofactor">
    <cofactor evidence="1">
        <name>[4Fe-4S] cluster</name>
        <dbReference type="ChEBI" id="CHEBI:49883"/>
    </cofactor>
</comment>
<organism evidence="17 18">
    <name type="scientific">Peloplasma aerotolerans</name>
    <dbReference type="NCBI Taxonomy" id="3044389"/>
    <lineage>
        <taxon>Bacteria</taxon>
        <taxon>Bacillati</taxon>
        <taxon>Mycoplasmatota</taxon>
        <taxon>Mollicutes</taxon>
        <taxon>Acholeplasmatales</taxon>
        <taxon>Acholeplasmataceae</taxon>
        <taxon>Peloplasma</taxon>
    </lineage>
</organism>
<proteinExistence type="inferred from homology"/>
<dbReference type="Gene3D" id="3.40.50.1780">
    <property type="match status" value="1"/>
</dbReference>
<keyword evidence="11" id="KW-0520">NAD</keyword>
<evidence type="ECO:0000256" key="13">
    <source>
        <dbReference type="ARBA" id="ARBA00034078"/>
    </source>
</evidence>
<keyword evidence="12" id="KW-0472">Membrane</keyword>
<dbReference type="PROSITE" id="PS51085">
    <property type="entry name" value="2FE2S_FER_2"/>
    <property type="match status" value="1"/>
</dbReference>
<dbReference type="InterPro" id="IPR017896">
    <property type="entry name" value="4Fe4S_Fe-S-bd"/>
</dbReference>
<dbReference type="InterPro" id="IPR019574">
    <property type="entry name" value="NADH_UbQ_OxRdtase_Gsu_4Fe4S-bd"/>
</dbReference>
<evidence type="ECO:0000256" key="4">
    <source>
        <dbReference type="ARBA" id="ARBA00022485"/>
    </source>
</evidence>
<protein>
    <submittedName>
        <fullName evidence="17">NADH-dependent [FeFe] hydrogenase, group A6</fullName>
    </submittedName>
</protein>
<dbReference type="RefSeq" id="WP_282838978.1">
    <property type="nucleotide sequence ID" value="NZ_JASCXW010000006.1"/>
</dbReference>
<feature type="domain" description="4Fe-4S ferredoxin-type" evidence="15">
    <location>
        <begin position="137"/>
        <end position="167"/>
    </location>
</feature>
<dbReference type="PROSITE" id="PS51839">
    <property type="entry name" value="4FE4S_HC3"/>
    <property type="match status" value="1"/>
</dbReference>
<dbReference type="InterPro" id="IPR013352">
    <property type="entry name" value="Fe_hydrogenase_subset"/>
</dbReference>
<evidence type="ECO:0000256" key="11">
    <source>
        <dbReference type="ARBA" id="ARBA00023027"/>
    </source>
</evidence>
<dbReference type="PROSITE" id="PS51379">
    <property type="entry name" value="4FE4S_FER_2"/>
    <property type="match status" value="2"/>
</dbReference>
<evidence type="ECO:0000256" key="9">
    <source>
        <dbReference type="ARBA" id="ARBA00023004"/>
    </source>
</evidence>
<keyword evidence="7" id="KW-0677">Repeat</keyword>
<feature type="domain" description="2Fe-2S ferredoxin-type" evidence="14">
    <location>
        <begin position="2"/>
        <end position="78"/>
    </location>
</feature>
<dbReference type="Pfam" id="PF13510">
    <property type="entry name" value="Fer2_4"/>
    <property type="match status" value="1"/>
</dbReference>
<evidence type="ECO:0000256" key="12">
    <source>
        <dbReference type="ARBA" id="ARBA00023136"/>
    </source>
</evidence>
<keyword evidence="5" id="KW-0001">2Fe-2S</keyword>
<dbReference type="GO" id="GO:0016020">
    <property type="term" value="C:membrane"/>
    <property type="evidence" value="ECO:0007669"/>
    <property type="project" value="UniProtKB-SubCell"/>
</dbReference>
<keyword evidence="10" id="KW-0411">Iron-sulfur</keyword>
<dbReference type="Gene3D" id="3.10.20.740">
    <property type="match status" value="1"/>
</dbReference>
<dbReference type="EMBL" id="JASCXW010000006">
    <property type="protein sequence ID" value="MDI6452562.1"/>
    <property type="molecule type" value="Genomic_DNA"/>
</dbReference>
<dbReference type="Gene3D" id="4.10.260.20">
    <property type="entry name" value="Iron hydrogenase, small subunit"/>
    <property type="match status" value="1"/>
</dbReference>
<reference evidence="17" key="1">
    <citation type="submission" date="2023-05" db="EMBL/GenBank/DDBJ databases">
        <title>Mariniplasma microaerophilum sp. nov., a novel anaerobic mollicute isolated from terrestrial mud volcano, Taman Peninsula, Russia.</title>
        <authorList>
            <person name="Khomyakova M.A."/>
            <person name="Merkel A.Y."/>
            <person name="Slobodkin A.I."/>
        </authorList>
    </citation>
    <scope>NUCLEOTIDE SEQUENCE</scope>
    <source>
        <strain evidence="17">M4Ah</strain>
    </source>
</reference>
<dbReference type="InterPro" id="IPR054351">
    <property type="entry name" value="NADH_UbQ_OxRdtase_ferredoxin"/>
</dbReference>
<evidence type="ECO:0000313" key="17">
    <source>
        <dbReference type="EMBL" id="MDI6452562.1"/>
    </source>
</evidence>
<evidence type="ECO:0000256" key="1">
    <source>
        <dbReference type="ARBA" id="ARBA00001966"/>
    </source>
</evidence>
<dbReference type="Pfam" id="PF02906">
    <property type="entry name" value="Fe_hyd_lg_C"/>
    <property type="match status" value="1"/>
</dbReference>
<name>A0AAW6U7U9_9MOLU</name>
<dbReference type="PANTHER" id="PTHR11615">
    <property type="entry name" value="NITRATE, FORMATE, IRON DEHYDROGENASE"/>
    <property type="match status" value="1"/>
</dbReference>
<dbReference type="InterPro" id="IPR036991">
    <property type="entry name" value="Fe_hydrogenase_ssu_sf"/>
</dbReference>
<dbReference type="InterPro" id="IPR004108">
    <property type="entry name" value="Fe_hydrogenase_lsu_C"/>
</dbReference>
<dbReference type="Pfam" id="PF22117">
    <property type="entry name" value="Fer4_Nqo3"/>
    <property type="match status" value="1"/>
</dbReference>
<dbReference type="NCBIfam" id="TIGR02512">
    <property type="entry name" value="FeFe_hydrog_A"/>
    <property type="match status" value="1"/>
</dbReference>
<dbReference type="Proteomes" id="UP001431532">
    <property type="component" value="Unassembled WGS sequence"/>
</dbReference>
<evidence type="ECO:0000256" key="6">
    <source>
        <dbReference type="ARBA" id="ARBA00022723"/>
    </source>
</evidence>
<evidence type="ECO:0000259" key="14">
    <source>
        <dbReference type="PROSITE" id="PS51085"/>
    </source>
</evidence>
<dbReference type="FunFam" id="3.30.70.20:FF:000035">
    <property type="entry name" value="Iron hydrogenase 1"/>
    <property type="match status" value="1"/>
</dbReference>
<accession>A0AAW6U7U9</accession>
<dbReference type="SUPFAM" id="SSF53920">
    <property type="entry name" value="Fe-only hydrogenase"/>
    <property type="match status" value="1"/>
</dbReference>
<keyword evidence="18" id="KW-1185">Reference proteome</keyword>
<comment type="caution">
    <text evidence="17">The sequence shown here is derived from an EMBL/GenBank/DDBJ whole genome shotgun (WGS) entry which is preliminary data.</text>
</comment>
<feature type="domain" description="4Fe-4S ferredoxin-type" evidence="15">
    <location>
        <begin position="179"/>
        <end position="209"/>
    </location>
</feature>
<evidence type="ECO:0000256" key="2">
    <source>
        <dbReference type="ARBA" id="ARBA00004370"/>
    </source>
</evidence>
<dbReference type="InterPro" id="IPR036010">
    <property type="entry name" value="2Fe-2S_ferredoxin-like_sf"/>
</dbReference>
<dbReference type="Pfam" id="PF10588">
    <property type="entry name" value="NADH-G_4Fe-4S_3"/>
    <property type="match status" value="1"/>
</dbReference>
<evidence type="ECO:0000256" key="7">
    <source>
        <dbReference type="ARBA" id="ARBA00022737"/>
    </source>
</evidence>
<dbReference type="GO" id="GO:0005506">
    <property type="term" value="F:iron ion binding"/>
    <property type="evidence" value="ECO:0007669"/>
    <property type="project" value="InterPro"/>
</dbReference>
<dbReference type="InterPro" id="IPR050340">
    <property type="entry name" value="Cytosolic_Fe-S_CAF"/>
</dbReference>
<dbReference type="InterPro" id="IPR017900">
    <property type="entry name" value="4Fe4S_Fe_S_CS"/>
</dbReference>